<dbReference type="InterPro" id="IPR001164">
    <property type="entry name" value="ArfGAP_dom"/>
</dbReference>
<feature type="compositionally biased region" description="Basic and acidic residues" evidence="1">
    <location>
        <begin position="234"/>
        <end position="269"/>
    </location>
</feature>
<proteinExistence type="predicted"/>
<protein>
    <recommendedName>
        <fullName evidence="2">Arf-GAP domain-containing protein</fullName>
    </recommendedName>
</protein>
<dbReference type="PANTHER" id="PTHR46085:SF3">
    <property type="entry name" value="ARF GTPASE ACTIVATING PROTEIN"/>
    <property type="match status" value="1"/>
</dbReference>
<dbReference type="STRING" id="542762.A0A4S4DLS2"/>
<feature type="compositionally biased region" description="Basic and acidic residues" evidence="1">
    <location>
        <begin position="197"/>
        <end position="227"/>
    </location>
</feature>
<dbReference type="EMBL" id="SDRB02010847">
    <property type="protein sequence ID" value="THG03903.1"/>
    <property type="molecule type" value="Genomic_DNA"/>
</dbReference>
<accession>A0A4S4DLS2</accession>
<feature type="compositionally biased region" description="Basic and acidic residues" evidence="1">
    <location>
        <begin position="147"/>
        <end position="170"/>
    </location>
</feature>
<evidence type="ECO:0000313" key="3">
    <source>
        <dbReference type="EMBL" id="THG03903.1"/>
    </source>
</evidence>
<feature type="compositionally biased region" description="Polar residues" evidence="1">
    <location>
        <begin position="684"/>
        <end position="698"/>
    </location>
</feature>
<dbReference type="GO" id="GO:0005096">
    <property type="term" value="F:GTPase activator activity"/>
    <property type="evidence" value="ECO:0007669"/>
    <property type="project" value="InterPro"/>
</dbReference>
<feature type="domain" description="Arf-GAP" evidence="2">
    <location>
        <begin position="83"/>
        <end position="144"/>
    </location>
</feature>
<feature type="region of interest" description="Disordered" evidence="1">
    <location>
        <begin position="684"/>
        <end position="712"/>
    </location>
</feature>
<feature type="region of interest" description="Disordered" evidence="1">
    <location>
        <begin position="748"/>
        <end position="785"/>
    </location>
</feature>
<organism evidence="3 4">
    <name type="scientific">Camellia sinensis var. sinensis</name>
    <name type="common">China tea</name>
    <dbReference type="NCBI Taxonomy" id="542762"/>
    <lineage>
        <taxon>Eukaryota</taxon>
        <taxon>Viridiplantae</taxon>
        <taxon>Streptophyta</taxon>
        <taxon>Embryophyta</taxon>
        <taxon>Tracheophyta</taxon>
        <taxon>Spermatophyta</taxon>
        <taxon>Magnoliopsida</taxon>
        <taxon>eudicotyledons</taxon>
        <taxon>Gunneridae</taxon>
        <taxon>Pentapetalae</taxon>
        <taxon>asterids</taxon>
        <taxon>Ericales</taxon>
        <taxon>Theaceae</taxon>
        <taxon>Camellia</taxon>
    </lineage>
</organism>
<feature type="compositionally biased region" description="Polar residues" evidence="1">
    <location>
        <begin position="302"/>
        <end position="319"/>
    </location>
</feature>
<comment type="caution">
    <text evidence="3">The sequence shown here is derived from an EMBL/GenBank/DDBJ whole genome shotgun (WGS) entry which is preliminary data.</text>
</comment>
<keyword evidence="4" id="KW-1185">Reference proteome</keyword>
<dbReference type="InterPro" id="IPR038508">
    <property type="entry name" value="ArfGAP_dom_sf"/>
</dbReference>
<dbReference type="InterPro" id="IPR044820">
    <property type="entry name" value="AGD14-like"/>
</dbReference>
<evidence type="ECO:0000313" key="4">
    <source>
        <dbReference type="Proteomes" id="UP000306102"/>
    </source>
</evidence>
<dbReference type="Pfam" id="PF01412">
    <property type="entry name" value="ArfGap"/>
    <property type="match status" value="1"/>
</dbReference>
<dbReference type="AlphaFoldDB" id="A0A4S4DLS2"/>
<dbReference type="Gene3D" id="1.10.220.150">
    <property type="entry name" value="Arf GTPase activating protein"/>
    <property type="match status" value="1"/>
</dbReference>
<dbReference type="PANTHER" id="PTHR46085">
    <property type="entry name" value="ARFGAP/RECO-RELATED"/>
    <property type="match status" value="1"/>
</dbReference>
<feature type="region of interest" description="Disordered" evidence="1">
    <location>
        <begin position="301"/>
        <end position="322"/>
    </location>
</feature>
<dbReference type="SUPFAM" id="SSF57863">
    <property type="entry name" value="ArfGap/RecO-like zinc finger"/>
    <property type="match status" value="1"/>
</dbReference>
<sequence length="785" mass="84519">MAKEVRKKPVRRKSCCDKLSIVVEPQLMVVSGRRNTCVVSFTMCMRIHCEQAGGQVMDRSMYARISGHSSAQTVVEYSNREFTHRVKSVSMAKFTSQEVSALQGGGNTRAKEIYFKEWDPQRHSVPDSRLRDFIKHVYVDRRYTGERSFDKPPRVKTGEAEDSYENRRDTYQGGSRSPPYEDTYERQYSDRPSPGGRSDDRNYRNSYDERRSPGYDQESRQFGDFRRSPSRTEIVNDWRREDRFGNGRRSDDGNSKVEGRSPDRQKDLDVSSPPTVRPVRDILGENVSPLRIIEPPKADVSVRTQRTVSPSSLASSNGNPAELKRESFGTLIDFDAPEPPTTAAVPQPQQTVTSQLVLQPTTSSNADNWACFDSPTEVKVTQAPSNANSLQSVLSELSVPASVPGQTAGVPGTGSITAPVGNMSAFPSSNSFGAPVGQMSILPFGSNAPAATPVNNLTMFHPFSSPMTAPVGQVSISPFGVNAPTAATSNNLTTFPTGGAPAAAPGSTWPTMLPQQQSLFPNTGIQVQPTAQPFTPPVTGSSSTQPWHSSIAPNTQGPSSIPGGQTSQLVSKPAQEVTSGVSLEVKPSGRRELPQDLFAATYPSSVPLPGWQTGHPHGYGFNMQYHAAMPMQPVLNLSKSVNPFDLNNEISSVQAPTFPSMASLQGALPNVAAPAGLLRTSGLGTPSPTWMPSQSSYPSAMHPHPSAMHHQAPPSFASAMPPSAYMGQQIPNNLLPRQQAVVGFGSDGAAFGSTNPNPQHQHLGGMYSASATPNTFSSVGGNPFG</sequence>
<gene>
    <name evidence="3" type="ORF">TEA_006748</name>
</gene>
<feature type="compositionally biased region" description="Polar residues" evidence="1">
    <location>
        <begin position="769"/>
        <end position="785"/>
    </location>
</feature>
<dbReference type="Proteomes" id="UP000306102">
    <property type="component" value="Unassembled WGS sequence"/>
</dbReference>
<reference evidence="3 4" key="1">
    <citation type="journal article" date="2018" name="Proc. Natl. Acad. Sci. U.S.A.">
        <title>Draft genome sequence of Camellia sinensis var. sinensis provides insights into the evolution of the tea genome and tea quality.</title>
        <authorList>
            <person name="Wei C."/>
            <person name="Yang H."/>
            <person name="Wang S."/>
            <person name="Zhao J."/>
            <person name="Liu C."/>
            <person name="Gao L."/>
            <person name="Xia E."/>
            <person name="Lu Y."/>
            <person name="Tai Y."/>
            <person name="She G."/>
            <person name="Sun J."/>
            <person name="Cao H."/>
            <person name="Tong W."/>
            <person name="Gao Q."/>
            <person name="Li Y."/>
            <person name="Deng W."/>
            <person name="Jiang X."/>
            <person name="Wang W."/>
            <person name="Chen Q."/>
            <person name="Zhang S."/>
            <person name="Li H."/>
            <person name="Wu J."/>
            <person name="Wang P."/>
            <person name="Li P."/>
            <person name="Shi C."/>
            <person name="Zheng F."/>
            <person name="Jian J."/>
            <person name="Huang B."/>
            <person name="Shan D."/>
            <person name="Shi M."/>
            <person name="Fang C."/>
            <person name="Yue Y."/>
            <person name="Li F."/>
            <person name="Li D."/>
            <person name="Wei S."/>
            <person name="Han B."/>
            <person name="Jiang C."/>
            <person name="Yin Y."/>
            <person name="Xia T."/>
            <person name="Zhang Z."/>
            <person name="Bennetzen J.L."/>
            <person name="Zhao S."/>
            <person name="Wan X."/>
        </authorList>
    </citation>
    <scope>NUCLEOTIDE SEQUENCE [LARGE SCALE GENOMIC DNA]</scope>
    <source>
        <strain evidence="4">cv. Shuchazao</strain>
        <tissue evidence="3">Leaf</tissue>
    </source>
</reference>
<dbReference type="InterPro" id="IPR037278">
    <property type="entry name" value="ARFGAP/RecO"/>
</dbReference>
<evidence type="ECO:0000256" key="1">
    <source>
        <dbReference type="SAM" id="MobiDB-lite"/>
    </source>
</evidence>
<evidence type="ECO:0000259" key="2">
    <source>
        <dbReference type="Pfam" id="PF01412"/>
    </source>
</evidence>
<feature type="region of interest" description="Disordered" evidence="1">
    <location>
        <begin position="147"/>
        <end position="280"/>
    </location>
</feature>
<name>A0A4S4DLS2_CAMSN</name>
<feature type="region of interest" description="Disordered" evidence="1">
    <location>
        <begin position="534"/>
        <end position="567"/>
    </location>
</feature>